<proteinExistence type="predicted"/>
<dbReference type="EMBL" id="CM055736">
    <property type="protein sequence ID" value="KAJ8007252.1"/>
    <property type="molecule type" value="Genomic_DNA"/>
</dbReference>
<protein>
    <submittedName>
        <fullName evidence="1">Uncharacterized protein</fullName>
    </submittedName>
</protein>
<dbReference type="Proteomes" id="UP001157502">
    <property type="component" value="Chromosome 9"/>
</dbReference>
<gene>
    <name evidence="1" type="ORF">DPEC_G00115620</name>
</gene>
<name>A0ACC2GUP0_DALPE</name>
<accession>A0ACC2GUP0</accession>
<sequence length="155" mass="16606">MLPEHRFLTRRLSTPYFLHADRRQQGVVPLHFPTGSQENVHPWLVQRIPPADDRLSVSSSCACHQAIPGCCSILPGRPSPAMLPKASLTETVSPIDAPVSPLSSPLFLSGNKLQLPTAHHCKQPLCGQPPVSAWLGPGWLAGGVDASQARLAASD</sequence>
<evidence type="ECO:0000313" key="1">
    <source>
        <dbReference type="EMBL" id="KAJ8007252.1"/>
    </source>
</evidence>
<comment type="caution">
    <text evidence="1">The sequence shown here is derived from an EMBL/GenBank/DDBJ whole genome shotgun (WGS) entry which is preliminary data.</text>
</comment>
<evidence type="ECO:0000313" key="2">
    <source>
        <dbReference type="Proteomes" id="UP001157502"/>
    </source>
</evidence>
<reference evidence="1" key="1">
    <citation type="submission" date="2021-05" db="EMBL/GenBank/DDBJ databases">
        <authorList>
            <person name="Pan Q."/>
            <person name="Jouanno E."/>
            <person name="Zahm M."/>
            <person name="Klopp C."/>
            <person name="Cabau C."/>
            <person name="Louis A."/>
            <person name="Berthelot C."/>
            <person name="Parey E."/>
            <person name="Roest Crollius H."/>
            <person name="Montfort J."/>
            <person name="Robinson-Rechavi M."/>
            <person name="Bouchez O."/>
            <person name="Lampietro C."/>
            <person name="Lopez Roques C."/>
            <person name="Donnadieu C."/>
            <person name="Postlethwait J."/>
            <person name="Bobe J."/>
            <person name="Dillon D."/>
            <person name="Chandos A."/>
            <person name="von Hippel F."/>
            <person name="Guiguen Y."/>
        </authorList>
    </citation>
    <scope>NUCLEOTIDE SEQUENCE</scope>
    <source>
        <strain evidence="1">YG-Jan2019</strain>
    </source>
</reference>
<keyword evidence="2" id="KW-1185">Reference proteome</keyword>
<organism evidence="1 2">
    <name type="scientific">Dallia pectoralis</name>
    <name type="common">Alaska blackfish</name>
    <dbReference type="NCBI Taxonomy" id="75939"/>
    <lineage>
        <taxon>Eukaryota</taxon>
        <taxon>Metazoa</taxon>
        <taxon>Chordata</taxon>
        <taxon>Craniata</taxon>
        <taxon>Vertebrata</taxon>
        <taxon>Euteleostomi</taxon>
        <taxon>Actinopterygii</taxon>
        <taxon>Neopterygii</taxon>
        <taxon>Teleostei</taxon>
        <taxon>Protacanthopterygii</taxon>
        <taxon>Esociformes</taxon>
        <taxon>Umbridae</taxon>
        <taxon>Dallia</taxon>
    </lineage>
</organism>